<comment type="caution">
    <text evidence="3">The sequence shown here is derived from an EMBL/GenBank/DDBJ whole genome shotgun (WGS) entry which is preliminary data.</text>
</comment>
<dbReference type="FunFam" id="3.40.50.2000:FF:000119">
    <property type="entry name" value="Glycosyl transferase group 1"/>
    <property type="match status" value="1"/>
</dbReference>
<name>A0A8J7AT28_9CYAN</name>
<evidence type="ECO:0000313" key="4">
    <source>
        <dbReference type="Proteomes" id="UP000636505"/>
    </source>
</evidence>
<evidence type="ECO:0000259" key="2">
    <source>
        <dbReference type="Pfam" id="PF00534"/>
    </source>
</evidence>
<gene>
    <name evidence="3" type="ORF">IQ241_22035</name>
</gene>
<keyword evidence="4" id="KW-1185">Reference proteome</keyword>
<dbReference type="Gene3D" id="3.40.50.2000">
    <property type="entry name" value="Glycogen Phosphorylase B"/>
    <property type="match status" value="2"/>
</dbReference>
<proteinExistence type="predicted"/>
<evidence type="ECO:0000313" key="3">
    <source>
        <dbReference type="EMBL" id="MBE9079935.1"/>
    </source>
</evidence>
<dbReference type="PANTHER" id="PTHR46401:SF2">
    <property type="entry name" value="GLYCOSYLTRANSFERASE WBBK-RELATED"/>
    <property type="match status" value="1"/>
</dbReference>
<feature type="domain" description="Glycosyl transferase family 1" evidence="2">
    <location>
        <begin position="214"/>
        <end position="368"/>
    </location>
</feature>
<dbReference type="CDD" id="cd03809">
    <property type="entry name" value="GT4_MtfB-like"/>
    <property type="match status" value="1"/>
</dbReference>
<protein>
    <submittedName>
        <fullName evidence="3">Glycosyltransferase family 4 protein</fullName>
    </submittedName>
</protein>
<dbReference type="RefSeq" id="WP_193911417.1">
    <property type="nucleotide sequence ID" value="NZ_JADEXG010000074.1"/>
</dbReference>
<dbReference type="Proteomes" id="UP000636505">
    <property type="component" value="Unassembled WGS sequence"/>
</dbReference>
<keyword evidence="1" id="KW-0808">Transferase</keyword>
<organism evidence="3 4">
    <name type="scientific">Vasconcelosia minhoensis LEGE 07310</name>
    <dbReference type="NCBI Taxonomy" id="915328"/>
    <lineage>
        <taxon>Bacteria</taxon>
        <taxon>Bacillati</taxon>
        <taxon>Cyanobacteriota</taxon>
        <taxon>Cyanophyceae</taxon>
        <taxon>Nodosilineales</taxon>
        <taxon>Cymatolegaceae</taxon>
        <taxon>Vasconcelosia</taxon>
        <taxon>Vasconcelosia minhoensis</taxon>
    </lineage>
</organism>
<accession>A0A8J7AT28</accession>
<dbReference type="EMBL" id="JADEXG010000074">
    <property type="protein sequence ID" value="MBE9079935.1"/>
    <property type="molecule type" value="Genomic_DNA"/>
</dbReference>
<sequence length="390" mass="43893">MMKVIFEATPVLPKPSGVGLYVLHLLQALYRLQSQEDLDLGIVYQPSLRNWLRGNLSVPESLAHYPEIYTLPLPVRLLNGLARVPANPILPYLEATFWDATGGAPDIYHGTNYAVYPCRKSLRVMNIYDLSFIRYREHATAVVKSYAHRVQQSLEWADLVITISESSKQDIINFLKVPPESIWVTPLASRYAQASLPLAPNHVRAAVQYDFSIPYILFVSTLEPRKNVVRLIDAFNQLKAKGDIEHHLVLIGQKGWHYGPIFDAIDQSPWRHCIHHQDYLPDQLVAYFYTQADVFAYPSLYEGFGLPVLEAMTLGCPVVTSNTSSLPEVAGDAALLTSPKDAEELADCLERVICDRALRQTLIDRGKARAATYSWQRTAEATLAAYRSLL</sequence>
<dbReference type="Pfam" id="PF00534">
    <property type="entry name" value="Glycos_transf_1"/>
    <property type="match status" value="1"/>
</dbReference>
<reference evidence="3" key="1">
    <citation type="submission" date="2020-10" db="EMBL/GenBank/DDBJ databases">
        <authorList>
            <person name="Castelo-Branco R."/>
            <person name="Eusebio N."/>
            <person name="Adriana R."/>
            <person name="Vieira A."/>
            <person name="Brugerolle De Fraissinette N."/>
            <person name="Rezende De Castro R."/>
            <person name="Schneider M.P."/>
            <person name="Vasconcelos V."/>
            <person name="Leao P.N."/>
        </authorList>
    </citation>
    <scope>NUCLEOTIDE SEQUENCE</scope>
    <source>
        <strain evidence="3">LEGE 07310</strain>
    </source>
</reference>
<dbReference type="InterPro" id="IPR001296">
    <property type="entry name" value="Glyco_trans_1"/>
</dbReference>
<dbReference type="PANTHER" id="PTHR46401">
    <property type="entry name" value="GLYCOSYLTRANSFERASE WBBK-RELATED"/>
    <property type="match status" value="1"/>
</dbReference>
<dbReference type="SUPFAM" id="SSF53756">
    <property type="entry name" value="UDP-Glycosyltransferase/glycogen phosphorylase"/>
    <property type="match status" value="1"/>
</dbReference>
<dbReference type="GO" id="GO:0009103">
    <property type="term" value="P:lipopolysaccharide biosynthetic process"/>
    <property type="evidence" value="ECO:0007669"/>
    <property type="project" value="TreeGrafter"/>
</dbReference>
<dbReference type="GO" id="GO:0016757">
    <property type="term" value="F:glycosyltransferase activity"/>
    <property type="evidence" value="ECO:0007669"/>
    <property type="project" value="InterPro"/>
</dbReference>
<evidence type="ECO:0000256" key="1">
    <source>
        <dbReference type="ARBA" id="ARBA00022679"/>
    </source>
</evidence>
<dbReference type="AlphaFoldDB" id="A0A8J7AT28"/>